<evidence type="ECO:0000259" key="3">
    <source>
        <dbReference type="Pfam" id="PF00394"/>
    </source>
</evidence>
<dbReference type="EMBL" id="VANS01000004">
    <property type="protein sequence ID" value="TMM51174.1"/>
    <property type="molecule type" value="Genomic_DNA"/>
</dbReference>
<dbReference type="Pfam" id="PF07731">
    <property type="entry name" value="Cu-oxidase_2"/>
    <property type="match status" value="1"/>
</dbReference>
<dbReference type="InterPro" id="IPR045087">
    <property type="entry name" value="Cu-oxidase_fam"/>
</dbReference>
<name>A0A5S3PHD1_9RHOB</name>
<dbReference type="PANTHER" id="PTHR11709">
    <property type="entry name" value="MULTI-COPPER OXIDASE"/>
    <property type="match status" value="1"/>
</dbReference>
<keyword evidence="1" id="KW-0479">Metal-binding</keyword>
<evidence type="ECO:0000259" key="4">
    <source>
        <dbReference type="Pfam" id="PF07731"/>
    </source>
</evidence>
<dbReference type="PANTHER" id="PTHR11709:SF2">
    <property type="entry name" value="MULTICOPPER OXIDASE LPR1"/>
    <property type="match status" value="1"/>
</dbReference>
<evidence type="ECO:0000313" key="6">
    <source>
        <dbReference type="EMBL" id="TMM51174.1"/>
    </source>
</evidence>
<dbReference type="InterPro" id="IPR002355">
    <property type="entry name" value="Cu_oxidase_Cu_BS"/>
</dbReference>
<dbReference type="Proteomes" id="UP000309550">
    <property type="component" value="Unassembled WGS sequence"/>
</dbReference>
<comment type="caution">
    <text evidence="6">The sequence shown here is derived from an EMBL/GenBank/DDBJ whole genome shotgun (WGS) entry which is preliminary data.</text>
</comment>
<dbReference type="InterPro" id="IPR001117">
    <property type="entry name" value="Cu-oxidase_2nd"/>
</dbReference>
<keyword evidence="7" id="KW-1185">Reference proteome</keyword>
<dbReference type="RefSeq" id="WP_138663133.1">
    <property type="nucleotide sequence ID" value="NZ_VANS01000004.1"/>
</dbReference>
<dbReference type="GO" id="GO:0016491">
    <property type="term" value="F:oxidoreductase activity"/>
    <property type="evidence" value="ECO:0007669"/>
    <property type="project" value="UniProtKB-KW"/>
</dbReference>
<dbReference type="InterPro" id="IPR008972">
    <property type="entry name" value="Cupredoxin"/>
</dbReference>
<dbReference type="GO" id="GO:0005507">
    <property type="term" value="F:copper ion binding"/>
    <property type="evidence" value="ECO:0007669"/>
    <property type="project" value="InterPro"/>
</dbReference>
<accession>A0A5S3PHD1</accession>
<dbReference type="Pfam" id="PF00394">
    <property type="entry name" value="Cu-oxidase"/>
    <property type="match status" value="1"/>
</dbReference>
<dbReference type="PROSITE" id="PS00080">
    <property type="entry name" value="MULTICOPPER_OXIDASE2"/>
    <property type="match status" value="1"/>
</dbReference>
<evidence type="ECO:0000313" key="7">
    <source>
        <dbReference type="Proteomes" id="UP000309550"/>
    </source>
</evidence>
<evidence type="ECO:0000256" key="1">
    <source>
        <dbReference type="ARBA" id="ARBA00022723"/>
    </source>
</evidence>
<sequence length="432" mass="46525">MHRRDFIAAMLATTLIPRASFGAGAAQTRLIAQPVQQVLLPPGNGPTQLLGFNGSVPGPEVRVGQGERLSVAFENRLQQGSAVHWHGIRLPNPMDGVPGLTQDPVAPGEAFDYGFVAPDAGTYWYHSHHLSHEQVARGMMGPLIVEDSTPPDVDHDIVALLADWRLDEDGTLLDDFGNMHDMAHGGRMGNYAKAFLSQTRVATGQRIRLRIINGATDRIFPLVLGGLDGRVVALDGMPVPAPRAMADIVLAPAQRVDIIADVTGPVRLDMATRQGDYRLGDLDLSGEVTPRGTTIAALAPNRVATPSTPAQRLTLTMSGGAMGGRHGGDDIWSFNGLSGMRPEPFASFSQGETARISLVNDTRFPHGIHLHGHHFHELTPEGDPGDLRDTSLVAAGETRDILCVFDNPGRWMLHCHMLSHQAAGMKTWVEVT</sequence>
<organism evidence="6 7">
    <name type="scientific">Sulfitobacter sabulilitoris</name>
    <dbReference type="NCBI Taxonomy" id="2562655"/>
    <lineage>
        <taxon>Bacteria</taxon>
        <taxon>Pseudomonadati</taxon>
        <taxon>Pseudomonadota</taxon>
        <taxon>Alphaproteobacteria</taxon>
        <taxon>Rhodobacterales</taxon>
        <taxon>Roseobacteraceae</taxon>
        <taxon>Sulfitobacter</taxon>
    </lineage>
</organism>
<dbReference type="InterPro" id="IPR011707">
    <property type="entry name" value="Cu-oxidase-like_N"/>
</dbReference>
<protein>
    <submittedName>
        <fullName evidence="6">Multicopper oxidase family protein</fullName>
    </submittedName>
</protein>
<keyword evidence="2" id="KW-0560">Oxidoreductase</keyword>
<dbReference type="Pfam" id="PF07732">
    <property type="entry name" value="Cu-oxidase_3"/>
    <property type="match status" value="1"/>
</dbReference>
<gene>
    <name evidence="6" type="ORF">FDT80_15035</name>
</gene>
<dbReference type="AlphaFoldDB" id="A0A5S3PHD1"/>
<evidence type="ECO:0000256" key="2">
    <source>
        <dbReference type="ARBA" id="ARBA00023002"/>
    </source>
</evidence>
<feature type="domain" description="Plastocyanin-like" evidence="4">
    <location>
        <begin position="333"/>
        <end position="431"/>
    </location>
</feature>
<dbReference type="Gene3D" id="2.60.40.420">
    <property type="entry name" value="Cupredoxins - blue copper proteins"/>
    <property type="match status" value="3"/>
</dbReference>
<dbReference type="CDD" id="cd13861">
    <property type="entry name" value="CuRO_1_CumA_like"/>
    <property type="match status" value="1"/>
</dbReference>
<dbReference type="OrthoDB" id="9757546at2"/>
<feature type="domain" description="Plastocyanin-like" evidence="5">
    <location>
        <begin position="43"/>
        <end position="148"/>
    </location>
</feature>
<evidence type="ECO:0000259" key="5">
    <source>
        <dbReference type="Pfam" id="PF07732"/>
    </source>
</evidence>
<reference evidence="6 7" key="1">
    <citation type="submission" date="2019-05" db="EMBL/GenBank/DDBJ databases">
        <title>Sulfitobacter sabulilitoris sp. nov., isolated from a marine sand.</title>
        <authorList>
            <person name="Yoon J.-H."/>
        </authorList>
    </citation>
    <scope>NUCLEOTIDE SEQUENCE [LARGE SCALE GENOMIC DNA]</scope>
    <source>
        <strain evidence="6 7">HSMS-29</strain>
    </source>
</reference>
<dbReference type="SUPFAM" id="SSF49503">
    <property type="entry name" value="Cupredoxins"/>
    <property type="match status" value="3"/>
</dbReference>
<proteinExistence type="predicted"/>
<feature type="domain" description="Plastocyanin-like" evidence="3">
    <location>
        <begin position="191"/>
        <end position="262"/>
    </location>
</feature>
<dbReference type="InterPro" id="IPR011706">
    <property type="entry name" value="Cu-oxidase_C"/>
</dbReference>